<name>A0A4R0YRQ6_9GAMM</name>
<reference evidence="1 2" key="1">
    <citation type="submission" date="2019-02" db="EMBL/GenBank/DDBJ databases">
        <title>Dyella amyloliquefaciens sp. nov., isolated from forest soil.</title>
        <authorList>
            <person name="Gao Z.-H."/>
            <person name="Qiu L.-H."/>
        </authorList>
    </citation>
    <scope>NUCLEOTIDE SEQUENCE [LARGE SCALE GENOMIC DNA]</scope>
    <source>
        <strain evidence="1 2">KACC 12747</strain>
    </source>
</reference>
<protein>
    <submittedName>
        <fullName evidence="1">DUF4279 domain-containing protein</fullName>
    </submittedName>
</protein>
<evidence type="ECO:0000313" key="2">
    <source>
        <dbReference type="Proteomes" id="UP000291822"/>
    </source>
</evidence>
<dbReference type="InterPro" id="IPR025459">
    <property type="entry name" value="DUF4279"/>
</dbReference>
<dbReference type="Pfam" id="PF14106">
    <property type="entry name" value="DUF4279"/>
    <property type="match status" value="1"/>
</dbReference>
<sequence>MGPFGHSQATLRIFGDCLVPEDVSRLLGCEPTACERKGEQIVGQSTGTVRIARTGLWRLRAERTEPEDLPGQIDGLLGKLTSDMAAWATIRETCRVDLFVGLFMNSANNGLSLPPAHLLALGERGIELGLDVYDHSEA</sequence>
<dbReference type="RefSeq" id="WP_131151216.1">
    <property type="nucleotide sequence ID" value="NZ_SJTG01000001.1"/>
</dbReference>
<dbReference type="Proteomes" id="UP000291822">
    <property type="component" value="Unassembled WGS sequence"/>
</dbReference>
<comment type="caution">
    <text evidence="1">The sequence shown here is derived from an EMBL/GenBank/DDBJ whole genome shotgun (WGS) entry which is preliminary data.</text>
</comment>
<dbReference type="AlphaFoldDB" id="A0A4R0YRQ6"/>
<gene>
    <name evidence="1" type="ORF">EZM97_01140</name>
</gene>
<dbReference type="EMBL" id="SJTG01000001">
    <property type="protein sequence ID" value="TCI12003.1"/>
    <property type="molecule type" value="Genomic_DNA"/>
</dbReference>
<keyword evidence="2" id="KW-1185">Reference proteome</keyword>
<organism evidence="1 2">
    <name type="scientific">Dyella soli</name>
    <dbReference type="NCBI Taxonomy" id="522319"/>
    <lineage>
        <taxon>Bacteria</taxon>
        <taxon>Pseudomonadati</taxon>
        <taxon>Pseudomonadota</taxon>
        <taxon>Gammaproteobacteria</taxon>
        <taxon>Lysobacterales</taxon>
        <taxon>Rhodanobacteraceae</taxon>
        <taxon>Dyella</taxon>
    </lineage>
</organism>
<accession>A0A4R0YRQ6</accession>
<evidence type="ECO:0000313" key="1">
    <source>
        <dbReference type="EMBL" id="TCI12003.1"/>
    </source>
</evidence>
<proteinExistence type="predicted"/>